<feature type="compositionally biased region" description="Low complexity" evidence="1">
    <location>
        <begin position="590"/>
        <end position="599"/>
    </location>
</feature>
<dbReference type="InterPro" id="IPR057746">
    <property type="entry name" value="CpnT-like_N"/>
</dbReference>
<feature type="compositionally biased region" description="Polar residues" evidence="1">
    <location>
        <begin position="633"/>
        <end position="642"/>
    </location>
</feature>
<evidence type="ECO:0000313" key="4">
    <source>
        <dbReference type="Proteomes" id="UP001596435"/>
    </source>
</evidence>
<feature type="compositionally biased region" description="Acidic residues" evidence="1">
    <location>
        <begin position="1397"/>
        <end position="1406"/>
    </location>
</feature>
<feature type="compositionally biased region" description="Polar residues" evidence="1">
    <location>
        <begin position="2462"/>
        <end position="2476"/>
    </location>
</feature>
<dbReference type="CDD" id="cd22744">
    <property type="entry name" value="OTU"/>
    <property type="match status" value="1"/>
</dbReference>
<feature type="domain" description="Outer membrane channel protein CpnT-like N-terminal" evidence="2">
    <location>
        <begin position="6"/>
        <end position="144"/>
    </location>
</feature>
<feature type="compositionally biased region" description="Basic and acidic residues" evidence="1">
    <location>
        <begin position="2186"/>
        <end position="2205"/>
    </location>
</feature>
<feature type="compositionally biased region" description="Low complexity" evidence="1">
    <location>
        <begin position="1124"/>
        <end position="1135"/>
    </location>
</feature>
<feature type="compositionally biased region" description="Basic and acidic residues" evidence="1">
    <location>
        <begin position="1369"/>
        <end position="1393"/>
    </location>
</feature>
<feature type="region of interest" description="Disordered" evidence="1">
    <location>
        <begin position="1331"/>
        <end position="1462"/>
    </location>
</feature>
<feature type="region of interest" description="Disordered" evidence="1">
    <location>
        <begin position="907"/>
        <end position="934"/>
    </location>
</feature>
<accession>A0ABW2FU51</accession>
<feature type="compositionally biased region" description="Pro residues" evidence="1">
    <location>
        <begin position="677"/>
        <end position="687"/>
    </location>
</feature>
<name>A0ABW2FU51_9ACTN</name>
<reference evidence="4" key="1">
    <citation type="journal article" date="2019" name="Int. J. Syst. Evol. Microbiol.">
        <title>The Global Catalogue of Microorganisms (GCM) 10K type strain sequencing project: providing services to taxonomists for standard genome sequencing and annotation.</title>
        <authorList>
            <consortium name="The Broad Institute Genomics Platform"/>
            <consortium name="The Broad Institute Genome Sequencing Center for Infectious Disease"/>
            <person name="Wu L."/>
            <person name="Ma J."/>
        </authorList>
    </citation>
    <scope>NUCLEOTIDE SEQUENCE [LARGE SCALE GENOMIC DNA]</scope>
    <source>
        <strain evidence="4">CGMCC 1.12859</strain>
    </source>
</reference>
<feature type="compositionally biased region" description="Pro residues" evidence="1">
    <location>
        <begin position="1112"/>
        <end position="1123"/>
    </location>
</feature>
<feature type="region of interest" description="Disordered" evidence="1">
    <location>
        <begin position="2459"/>
        <end position="2528"/>
    </location>
</feature>
<feature type="region of interest" description="Disordered" evidence="1">
    <location>
        <begin position="296"/>
        <end position="808"/>
    </location>
</feature>
<organism evidence="3 4">
    <name type="scientific">Kitasatospora paranensis</name>
    <dbReference type="NCBI Taxonomy" id="258053"/>
    <lineage>
        <taxon>Bacteria</taxon>
        <taxon>Bacillati</taxon>
        <taxon>Actinomycetota</taxon>
        <taxon>Actinomycetes</taxon>
        <taxon>Kitasatosporales</taxon>
        <taxon>Streptomycetaceae</taxon>
        <taxon>Kitasatospora</taxon>
    </lineage>
</organism>
<feature type="region of interest" description="Disordered" evidence="1">
    <location>
        <begin position="993"/>
        <end position="1015"/>
    </location>
</feature>
<feature type="region of interest" description="Disordered" evidence="1">
    <location>
        <begin position="3208"/>
        <end position="3274"/>
    </location>
</feature>
<feature type="compositionally biased region" description="Basic and acidic residues" evidence="1">
    <location>
        <begin position="3208"/>
        <end position="3224"/>
    </location>
</feature>
<protein>
    <recommendedName>
        <fullName evidence="2">Outer membrane channel protein CpnT-like N-terminal domain-containing protein</fullName>
    </recommendedName>
</protein>
<evidence type="ECO:0000259" key="2">
    <source>
        <dbReference type="Pfam" id="PF25547"/>
    </source>
</evidence>
<feature type="compositionally biased region" description="Low complexity" evidence="1">
    <location>
        <begin position="2644"/>
        <end position="2656"/>
    </location>
</feature>
<feature type="compositionally biased region" description="Gly residues" evidence="1">
    <location>
        <begin position="646"/>
        <end position="671"/>
    </location>
</feature>
<sequence>MAVELPEPLQWVLLLLAGCRWPEADEDQLRDMAAHCRKAAEDLKDAAQGSDAAIKRALDGQQGMAAEALTTYWAKFATGKGTQEDPGYLPGAVNALDGMGDMLEQMANSAETAKIQIIAQLGILAFEIATAEAEAPFTAGASLLEVPVMIGASRAVVSTLLKTLLKEMITMAAKQAAQMAAINLLAQGIEVAEGHRKSIDMNELGQNALGGAIGGASGHLIGRGIGGAGKKLGAESALNSTAGKMATGAVVGVGADVSTQLITTGKVDGESLLGSGLSGGAGAGLHAGAAAIKGHANAPKPAEAPHLDLPNAAAHGGQHGPPTFSKPTASSGGGSYHGPTDEAGGGTATRSLDGVNGASSLDGGNASGTDTAEGPGPVPGSVPGVGGSRVSGLMPFGSARAAEVSSSVGPTGGGSHPEAATHEAQTSSSGGGTRSFDPPAQRPDTAPAGSQEPTLRRESESTSHQEPDAHDPVALRDGQEPLPRHGRPSQESTVGQETDSRRRIPEQTSEQMSDPISERGGHQDAQRQEPPVESGGPRSGAPVHGQSAATDSAAGQGVAPVRETVAEPSGVAAQRSGTGAAPDLSGVLGGAAHLPAAGGSTNLDGGTRISGGHAPTRTDPEQVVPVQTVPDASVSSAAQSPTAGPPVGGGFLPGPVGSGGTTGHQGGGSRSGSGVPSVPPAPRPPVAQPITSTGSSGTVRPGAGRTGADRLPPPPPPTTRTATGNPVHGSQGGPAGGATRSTPSTTGHDEVLARQKQERDAELRALSGRSSVRDAVDRLGREQRPVSRPPADADRLRRELPTMSPQERAQELAAMAPEDRRWLARDPQTVDALKNGLPPKEFARTAAELIVHVDPRAERAASARQEAQRQVARMLQDPETAARLLKSGADVVVVPKDVRMPDVPELHNLRGVHNSSSAGAGRGYDDMRGSGGRHSAVTEENLLGEHTPIGHGGHYEDGYSTTTHEFTHTVHRYGLDATEQKLITDTFRQKLGDPKAAWPDGPRHDSSGKPVDNYSSRDEQEYFAQLTNAYLGTNHGTDPYTGRPRNNGADWVRRNEPAMLPLLEKLYGRDPGTVHDGQANPVHATTADNRMYEGFREFMEGVDGTGSNAPGHRPPTAPPPAPPAGRNHGPQADAAGPGGGSSHLPPPPPKAPGDREAATDVGFPPPGARVEVAGDGLCLLHSVAVSAPDLVGVRTGSPGGVARRLQSVVEDHFAELPPEHWPAEVVSNYRGHLLARQDLGANVLLDHLPADVREGYAGLPLAELRQIVGDHLTRSAPPPSPREREALLRTVRDWESRWLTTEGEMLPAAAAHALGLRLRVVGHDGTPLAVFGPSDGRPVTVYHQGNHYDGSEPVPSGTADTHTPATAREGAKDPVPERGPDREKRPDPAKEPAAEEPAAEEPAAEETGEKPAAPPEDEPQPQPPHTAMEPEPQPPHTSVEPEPQPPAPHQDAAGPRPIAGTDLVVGLTGNEAAVREKVIAVLAGAVPGDRAAARAFADAHFGPATLRPMLSALSRGEVWTARFDGNGLSGTIKLRGQVTASTHLRTEKIEFENGADRTVTVGTGRDAQWQYNVGVQARQSGGIAEPAELAGYFHDRGHGQVDLDLGGMVARSKTAEPADVFESRMRLELDFDDLRHEGVPVRTGSGGHTEAVDLGLTVAVPVRPDATSVGEQRTPPQRLLDGRVGGQEIVLDLSPRGASQGHPPVEALLDHVEQAARQEFGKDWPAMRDKVLAEVDFARLQRDLKSMTAGEPVTVALTDRRGRTVGTVRIGARVGDLRQTGTTKETEFNIGTSVQQVRSTATNRGHAGQFGLANALKPGAALIGAGGAGRLGRDRIEIAGDSRAAQLTSKSKVPGVRYDGAVHFEMSFNGKADAHEAGTADVRLLVDRADTTPVAVEAESAPHDHDTTPSEPQKPAAPATEGTAAVDETAAPPMHEVTGPPESVWHGGDDRGGLGETVVVRDVESTAALRAAVDARGRERFGDDWDAVRDQVLRGFSQPNLAARLTGMTRGEALEVKIPGKESLVVTAVARVESMTYRREDGKAELNTVNETGAFSVDRRLLARTVAANGGLGGTVAKGTPGADLLATGSGQQRERVGGQGRQADRVYANGKYSVPQVIYGAELAVDVHFGRPGEAPGGRSDVSAPLRVEVGMDARDTVKVQAPQREDGAIAFKRPTGPAEGTAPARDDRSAVARRNAVELDRPAATHTAPRRMREQHELNASYVVHSLSGADKVRTAVEDAIRSKYGEPSPEVQQRIGATFDRVALRTQLSRLTRGGKITETVSGTTWKAEVTVTARVADATYHSTADKYEFESGTRTSRGQGNVRDRRNRLDAGGRLNVKAPFVTVGGGYAHRMDRSYGHGAETVGSSSNRGKHVEPAVFFDVDAAYDVKVTFKRLNVSDGSHTQQVDTVARVAVPMRDADPVSGPVERTTTKQPKGFVEGRRLDSSAIVTDVHALPGTASGTAHDTSDGTSHGTAGPVAGPRRTLGESILSQVESGWQPGARRRTNGTSAGRPQPERNPFGSDWAGIRRKLDEELTPDRLQSRLKGMTAGDEIVVRHGRTTVRVGAVLRDRMDHLGESGTTEFNTGTDVQRSFADSDGTGHGHQGTLGATAAVPVPGAPVSVTAGLTGTGGRGHDHADIRTSSTTAGSATKAKLPGSAYRGEAELQFTITRRPWAGASVHQRRTAAIGFETIVESGETLPVAPKRSDDAATAERPPRTLPVEAPAQAGVRIPPERVWETGLRDTDVLRWLGDVGGVQDLVRLRGPEFFGRGTWQEMEPVVGTVTSHSHLSALFGTASQGTEVAATVPTRRVTLGGGKGVEVGVRVVSLEHRDTDTAVELSPSNGTSSGVARSDLSARNAGVQGLVGARITGDVGNSPAITGGAQRLRREGGTHADSGLTVSNGKFATPMARYSGAAEVEVTLFDGRRNPVKEKGIVPFTVDIPLSETTGVDLPADHYLAFTEDRKGGELRFGEGAGLLDDVHRTLAEGGRTFDHATATPAEREQLMGTVRVGRAVFGGEFTAATEAGTARIRATHRLVDLAGGSSTATSALLGDLLGTPDGTGPKADDVRKVIDYVARRTAEGPVTLDDLVAGAQDGWPAHEPYDIHREAWTDHGPANELVTAAMAAAAAATRPLLQDGLPTVGRLYLTVSGEGAELPLRREFELSGDPQEQVRMIEEATYLKPGTRPSEVTVRLAGAPGAGHDWDFRVTARPEGSRELTLRHRRPSDGQQPDDQVRTAAAASVTAAAAFAAGRTAGPADPAPRTAPSSAI</sequence>
<dbReference type="EMBL" id="JBHTAJ010000015">
    <property type="protein sequence ID" value="MFC7179925.1"/>
    <property type="molecule type" value="Genomic_DNA"/>
</dbReference>
<evidence type="ECO:0000313" key="3">
    <source>
        <dbReference type="EMBL" id="MFC7179925.1"/>
    </source>
</evidence>
<gene>
    <name evidence="3" type="ORF">ACFQMG_10185</name>
</gene>
<feature type="region of interest" description="Disordered" evidence="1">
    <location>
        <begin position="2312"/>
        <end position="2333"/>
    </location>
</feature>
<feature type="compositionally biased region" description="Low complexity" evidence="1">
    <location>
        <begin position="3241"/>
        <end position="3262"/>
    </location>
</feature>
<evidence type="ECO:0000256" key="1">
    <source>
        <dbReference type="SAM" id="MobiDB-lite"/>
    </source>
</evidence>
<feature type="compositionally biased region" description="Basic and acidic residues" evidence="1">
    <location>
        <begin position="516"/>
        <end position="527"/>
    </location>
</feature>
<keyword evidence="4" id="KW-1185">Reference proteome</keyword>
<feature type="region of interest" description="Disordered" evidence="1">
    <location>
        <begin position="1897"/>
        <end position="1924"/>
    </location>
</feature>
<feature type="compositionally biased region" description="Basic and acidic residues" evidence="1">
    <location>
        <begin position="747"/>
        <end position="763"/>
    </location>
</feature>
<dbReference type="Pfam" id="PF25547">
    <property type="entry name" value="WXG100_2"/>
    <property type="match status" value="1"/>
</dbReference>
<comment type="caution">
    <text evidence="3">The sequence shown here is derived from an EMBL/GenBank/DDBJ whole genome shotgun (WGS) entry which is preliminary data.</text>
</comment>
<dbReference type="SUPFAM" id="SSF55486">
    <property type="entry name" value="Metalloproteases ('zincins'), catalytic domain"/>
    <property type="match status" value="1"/>
</dbReference>
<feature type="region of interest" description="Disordered" evidence="1">
    <location>
        <begin position="2173"/>
        <end position="2213"/>
    </location>
</feature>
<feature type="region of interest" description="Disordered" evidence="1">
    <location>
        <begin position="2624"/>
        <end position="2657"/>
    </location>
</feature>
<feature type="compositionally biased region" description="Basic and acidic residues" evidence="1">
    <location>
        <begin position="454"/>
        <end position="483"/>
    </location>
</feature>
<feature type="compositionally biased region" description="Basic and acidic residues" evidence="1">
    <location>
        <begin position="771"/>
        <end position="800"/>
    </location>
</feature>
<proteinExistence type="predicted"/>
<feature type="region of interest" description="Disordered" evidence="1">
    <location>
        <begin position="1100"/>
        <end position="1167"/>
    </location>
</feature>
<dbReference type="RefSeq" id="WP_380230917.1">
    <property type="nucleotide sequence ID" value="NZ_JBHSVH010000002.1"/>
</dbReference>
<dbReference type="Proteomes" id="UP001596435">
    <property type="component" value="Unassembled WGS sequence"/>
</dbReference>